<protein>
    <recommendedName>
        <fullName evidence="6">4-phosphopantoate--beta-alanine ligase</fullName>
    </recommendedName>
</protein>
<reference evidence="5" key="1">
    <citation type="submission" date="2019-08" db="EMBL/GenBank/DDBJ databases">
        <authorList>
            <person name="Kucharzyk K."/>
            <person name="Murdoch R.W."/>
            <person name="Higgins S."/>
            <person name="Loffler F."/>
        </authorList>
    </citation>
    <scope>NUCLEOTIDE SEQUENCE</scope>
</reference>
<dbReference type="InterPro" id="IPR038138">
    <property type="entry name" value="PPS/PS_sf"/>
</dbReference>
<sequence>MTSDRALCVREGIYDSDVILVPIEDGDRAEALAAMGKTVISIDLNPLSRTSKAAAVPISDEITRALKNMIDFAEEMKGDPSAIDRALESYSGERCRKETVDYICESLMSERGR</sequence>
<dbReference type="EMBL" id="VSSQ01068166">
    <property type="protein sequence ID" value="MPN20410.1"/>
    <property type="molecule type" value="Genomic_DNA"/>
</dbReference>
<dbReference type="Pfam" id="PF02006">
    <property type="entry name" value="PPS_PS"/>
    <property type="match status" value="1"/>
</dbReference>
<keyword evidence="3" id="KW-0067">ATP-binding</keyword>
<dbReference type="GO" id="GO:0016874">
    <property type="term" value="F:ligase activity"/>
    <property type="evidence" value="ECO:0007669"/>
    <property type="project" value="UniProtKB-KW"/>
</dbReference>
<name>A0A645G3B7_9ZZZZ</name>
<proteinExistence type="predicted"/>
<dbReference type="Gene3D" id="3.40.50.12640">
    <property type="entry name" value="Phosphopantoate/pantothenate synthetase"/>
    <property type="match status" value="1"/>
</dbReference>
<dbReference type="InterPro" id="IPR002855">
    <property type="entry name" value="PPS/PS"/>
</dbReference>
<dbReference type="PANTHER" id="PTHR40695">
    <property type="entry name" value="4-PHOSPHOPANTOATE--BETA-ALANINE LIGASE"/>
    <property type="match status" value="1"/>
</dbReference>
<comment type="caution">
    <text evidence="5">The sequence shown here is derived from an EMBL/GenBank/DDBJ whole genome shotgun (WGS) entry which is preliminary data.</text>
</comment>
<organism evidence="5">
    <name type="scientific">bioreactor metagenome</name>
    <dbReference type="NCBI Taxonomy" id="1076179"/>
    <lineage>
        <taxon>unclassified sequences</taxon>
        <taxon>metagenomes</taxon>
        <taxon>ecological metagenomes</taxon>
    </lineage>
</organism>
<dbReference type="PANTHER" id="PTHR40695:SF1">
    <property type="entry name" value="4-PHOSPHOPANTOATE--BETA-ALANINE LIGASE"/>
    <property type="match status" value="1"/>
</dbReference>
<dbReference type="AlphaFoldDB" id="A0A645G3B7"/>
<accession>A0A645G3B7</accession>
<keyword evidence="4" id="KW-0173">Coenzyme A biosynthesis</keyword>
<evidence type="ECO:0000256" key="3">
    <source>
        <dbReference type="ARBA" id="ARBA00022840"/>
    </source>
</evidence>
<evidence type="ECO:0000256" key="4">
    <source>
        <dbReference type="ARBA" id="ARBA00022993"/>
    </source>
</evidence>
<evidence type="ECO:0000256" key="1">
    <source>
        <dbReference type="ARBA" id="ARBA00022598"/>
    </source>
</evidence>
<dbReference type="GO" id="GO:0005524">
    <property type="term" value="F:ATP binding"/>
    <property type="evidence" value="ECO:0007669"/>
    <property type="project" value="UniProtKB-KW"/>
</dbReference>
<dbReference type="GO" id="GO:0015937">
    <property type="term" value="P:coenzyme A biosynthetic process"/>
    <property type="evidence" value="ECO:0007669"/>
    <property type="project" value="UniProtKB-KW"/>
</dbReference>
<evidence type="ECO:0000313" key="5">
    <source>
        <dbReference type="EMBL" id="MPN20410.1"/>
    </source>
</evidence>
<evidence type="ECO:0000256" key="2">
    <source>
        <dbReference type="ARBA" id="ARBA00022741"/>
    </source>
</evidence>
<evidence type="ECO:0008006" key="6">
    <source>
        <dbReference type="Google" id="ProtNLM"/>
    </source>
</evidence>
<gene>
    <name evidence="5" type="ORF">SDC9_167789</name>
</gene>
<keyword evidence="1" id="KW-0436">Ligase</keyword>
<keyword evidence="2" id="KW-0547">Nucleotide-binding</keyword>